<dbReference type="PROSITE" id="PS51186">
    <property type="entry name" value="GNAT"/>
    <property type="match status" value="1"/>
</dbReference>
<evidence type="ECO:0000259" key="1">
    <source>
        <dbReference type="PROSITE" id="PS51186"/>
    </source>
</evidence>
<dbReference type="CDD" id="cd04301">
    <property type="entry name" value="NAT_SF"/>
    <property type="match status" value="1"/>
</dbReference>
<dbReference type="RefSeq" id="WP_100303442.1">
    <property type="nucleotide sequence ID" value="NZ_PGET01000001.1"/>
</dbReference>
<dbReference type="Pfam" id="PF00583">
    <property type="entry name" value="Acetyltransf_1"/>
    <property type="match status" value="1"/>
</dbReference>
<organism evidence="2 3">
    <name type="scientific">[Clostridium] celerecrescens 18A</name>
    <dbReference type="NCBI Taxonomy" id="1286362"/>
    <lineage>
        <taxon>Bacteria</taxon>
        <taxon>Bacillati</taxon>
        <taxon>Bacillota</taxon>
        <taxon>Clostridia</taxon>
        <taxon>Lachnospirales</taxon>
        <taxon>Lachnospiraceae</taxon>
        <taxon>Lacrimispora</taxon>
    </lineage>
</organism>
<evidence type="ECO:0000313" key="2">
    <source>
        <dbReference type="EMBL" id="PJJ26710.1"/>
    </source>
</evidence>
<dbReference type="GO" id="GO:0016747">
    <property type="term" value="F:acyltransferase activity, transferring groups other than amino-acyl groups"/>
    <property type="evidence" value="ECO:0007669"/>
    <property type="project" value="InterPro"/>
</dbReference>
<dbReference type="EMBL" id="PGET01000001">
    <property type="protein sequence ID" value="PJJ26710.1"/>
    <property type="molecule type" value="Genomic_DNA"/>
</dbReference>
<dbReference type="InterPro" id="IPR016181">
    <property type="entry name" value="Acyl_CoA_acyltransferase"/>
</dbReference>
<dbReference type="OrthoDB" id="9786032at2"/>
<sequence>MRLRFIKAEKKDADLLINIYNAAFYDDYVKYGECPAYGKTRGEMEASIEKFPKQIIFNEDNPIGIISLVDRGDGEYYLGCLCIIPEYQGKGIGTHAFHYMIDLYNDWKKITLVTPADKEENIKFYTVRCGFIIDGTEMDGNVRLVHFLLER</sequence>
<comment type="caution">
    <text evidence="2">The sequence shown here is derived from an EMBL/GenBank/DDBJ whole genome shotgun (WGS) entry which is preliminary data.</text>
</comment>
<dbReference type="Proteomes" id="UP000231092">
    <property type="component" value="Unassembled WGS sequence"/>
</dbReference>
<feature type="domain" description="N-acetyltransferase" evidence="1">
    <location>
        <begin position="1"/>
        <end position="151"/>
    </location>
</feature>
<keyword evidence="2" id="KW-0808">Transferase</keyword>
<gene>
    <name evidence="2" type="ORF">H171_0151</name>
</gene>
<name>A0A2M8YZU2_9FIRM</name>
<dbReference type="InterPro" id="IPR000182">
    <property type="entry name" value="GNAT_dom"/>
</dbReference>
<proteinExistence type="predicted"/>
<evidence type="ECO:0000313" key="3">
    <source>
        <dbReference type="Proteomes" id="UP000231092"/>
    </source>
</evidence>
<dbReference type="Gene3D" id="3.40.630.30">
    <property type="match status" value="1"/>
</dbReference>
<reference evidence="2 3" key="1">
    <citation type="submission" date="2017-11" db="EMBL/GenBank/DDBJ databases">
        <title>Understudied soil microbes with underappreciated capabilities: Untangling the Clostridium saccharolyticum group.</title>
        <authorList>
            <person name="Leschine S."/>
        </authorList>
    </citation>
    <scope>NUCLEOTIDE SEQUENCE [LARGE SCALE GENOMIC DNA]</scope>
    <source>
        <strain evidence="2 3">18A</strain>
    </source>
</reference>
<dbReference type="AlphaFoldDB" id="A0A2M8YZU2"/>
<dbReference type="SUPFAM" id="SSF55729">
    <property type="entry name" value="Acyl-CoA N-acyltransferases (Nat)"/>
    <property type="match status" value="1"/>
</dbReference>
<protein>
    <submittedName>
        <fullName evidence="2">Acetyltransferase (GNAT) family protein</fullName>
    </submittedName>
</protein>
<accession>A0A2M8YZU2</accession>